<dbReference type="HOGENOM" id="CLU_967719_0_0_1"/>
<feature type="domain" description="Bulb-type lectin" evidence="2">
    <location>
        <begin position="170"/>
        <end position="285"/>
    </location>
</feature>
<dbReference type="Proteomes" id="UP000001514">
    <property type="component" value="Unassembled WGS sequence"/>
</dbReference>
<accession>D8QSN9</accession>
<proteinExistence type="predicted"/>
<keyword evidence="1" id="KW-0732">Signal</keyword>
<sequence>MGRFSCIAIVLILIFSPVCGVYIEWGGSSALSRSIVTVIVTAIRNLIVVSTRRPWISTAFSITRSVPIGGGHFVHIRIWITTPLRNGLTAFSPFSSQVSALEIRRDLLDILRNIWEVVVAEGVEFMSAVEGIYGIEYHRSTNPRDELLGVNPAAHYQSVLSSGSESVSKTNLVSNTPFKFLRDSLISTSLRYKLEMRGGCHVALYDRDLRDDIWASGTYGLGYGCFLELEPSPNLAIYDEGGKLVRYLYESGCDNCDRSSALVVQDDGNVVLYLTDTGEAIWATGTNR</sequence>
<evidence type="ECO:0000259" key="2">
    <source>
        <dbReference type="PROSITE" id="PS50927"/>
    </source>
</evidence>
<gene>
    <name evidence="3" type="ORF">SELMODRAFT_403828</name>
</gene>
<reference evidence="3 4" key="1">
    <citation type="journal article" date="2011" name="Science">
        <title>The Selaginella genome identifies genetic changes associated with the evolution of vascular plants.</title>
        <authorList>
            <person name="Banks J.A."/>
            <person name="Nishiyama T."/>
            <person name="Hasebe M."/>
            <person name="Bowman J.L."/>
            <person name="Gribskov M."/>
            <person name="dePamphilis C."/>
            <person name="Albert V.A."/>
            <person name="Aono N."/>
            <person name="Aoyama T."/>
            <person name="Ambrose B.A."/>
            <person name="Ashton N.W."/>
            <person name="Axtell M.J."/>
            <person name="Barker E."/>
            <person name="Barker M.S."/>
            <person name="Bennetzen J.L."/>
            <person name="Bonawitz N.D."/>
            <person name="Chapple C."/>
            <person name="Cheng C."/>
            <person name="Correa L.G."/>
            <person name="Dacre M."/>
            <person name="DeBarry J."/>
            <person name="Dreyer I."/>
            <person name="Elias M."/>
            <person name="Engstrom E.M."/>
            <person name="Estelle M."/>
            <person name="Feng L."/>
            <person name="Finet C."/>
            <person name="Floyd S.K."/>
            <person name="Frommer W.B."/>
            <person name="Fujita T."/>
            <person name="Gramzow L."/>
            <person name="Gutensohn M."/>
            <person name="Harholt J."/>
            <person name="Hattori M."/>
            <person name="Heyl A."/>
            <person name="Hirai T."/>
            <person name="Hiwatashi Y."/>
            <person name="Ishikawa M."/>
            <person name="Iwata M."/>
            <person name="Karol K.G."/>
            <person name="Koehler B."/>
            <person name="Kolukisaoglu U."/>
            <person name="Kubo M."/>
            <person name="Kurata T."/>
            <person name="Lalonde S."/>
            <person name="Li K."/>
            <person name="Li Y."/>
            <person name="Litt A."/>
            <person name="Lyons E."/>
            <person name="Manning G."/>
            <person name="Maruyama T."/>
            <person name="Michael T.P."/>
            <person name="Mikami K."/>
            <person name="Miyazaki S."/>
            <person name="Morinaga S."/>
            <person name="Murata T."/>
            <person name="Mueller-Roeber B."/>
            <person name="Nelson D.R."/>
            <person name="Obara M."/>
            <person name="Oguri Y."/>
            <person name="Olmstead R.G."/>
            <person name="Onodera N."/>
            <person name="Petersen B.L."/>
            <person name="Pils B."/>
            <person name="Prigge M."/>
            <person name="Rensing S.A."/>
            <person name="Riano-Pachon D.M."/>
            <person name="Roberts A.W."/>
            <person name="Sato Y."/>
            <person name="Scheller H.V."/>
            <person name="Schulz B."/>
            <person name="Schulz C."/>
            <person name="Shakirov E.V."/>
            <person name="Shibagaki N."/>
            <person name="Shinohara N."/>
            <person name="Shippen D.E."/>
            <person name="Soerensen I."/>
            <person name="Sotooka R."/>
            <person name="Sugimoto N."/>
            <person name="Sugita M."/>
            <person name="Sumikawa N."/>
            <person name="Tanurdzic M."/>
            <person name="Theissen G."/>
            <person name="Ulvskov P."/>
            <person name="Wakazuki S."/>
            <person name="Weng J.K."/>
            <person name="Willats W.W."/>
            <person name="Wipf D."/>
            <person name="Wolf P.G."/>
            <person name="Yang L."/>
            <person name="Zimmer A.D."/>
            <person name="Zhu Q."/>
            <person name="Mitros T."/>
            <person name="Hellsten U."/>
            <person name="Loque D."/>
            <person name="Otillar R."/>
            <person name="Salamov A."/>
            <person name="Schmutz J."/>
            <person name="Shapiro H."/>
            <person name="Lindquist E."/>
            <person name="Lucas S."/>
            <person name="Rokhsar D."/>
            <person name="Grigoriev I.V."/>
        </authorList>
    </citation>
    <scope>NUCLEOTIDE SEQUENCE [LARGE SCALE GENOMIC DNA]</scope>
</reference>
<dbReference type="InterPro" id="IPR036426">
    <property type="entry name" value="Bulb-type_lectin_dom_sf"/>
</dbReference>
<dbReference type="SUPFAM" id="SSF51110">
    <property type="entry name" value="alpha-D-mannose-specific plant lectins"/>
    <property type="match status" value="1"/>
</dbReference>
<keyword evidence="4" id="KW-1185">Reference proteome</keyword>
<name>D8QSN9_SELML</name>
<protein>
    <recommendedName>
        <fullName evidence="2">Bulb-type lectin domain-containing protein</fullName>
    </recommendedName>
</protein>
<evidence type="ECO:0000256" key="1">
    <source>
        <dbReference type="SAM" id="SignalP"/>
    </source>
</evidence>
<evidence type="ECO:0000313" key="4">
    <source>
        <dbReference type="Proteomes" id="UP000001514"/>
    </source>
</evidence>
<dbReference type="KEGG" id="smo:SELMODRAFT_403828"/>
<dbReference type="InParanoid" id="D8QSN9"/>
<feature type="signal peptide" evidence="1">
    <location>
        <begin position="1"/>
        <end position="20"/>
    </location>
</feature>
<dbReference type="Gramene" id="EFJ36973">
    <property type="protein sequence ID" value="EFJ36973"/>
    <property type="gene ID" value="SELMODRAFT_403828"/>
</dbReference>
<dbReference type="AlphaFoldDB" id="D8QSN9"/>
<feature type="chain" id="PRO_5003121181" description="Bulb-type lectin domain-containing protein" evidence="1">
    <location>
        <begin position="21"/>
        <end position="288"/>
    </location>
</feature>
<dbReference type="InterPro" id="IPR001480">
    <property type="entry name" value="Bulb-type_lectin_dom"/>
</dbReference>
<dbReference type="PROSITE" id="PS50927">
    <property type="entry name" value="BULB_LECTIN"/>
    <property type="match status" value="1"/>
</dbReference>
<dbReference type="Gene3D" id="2.90.10.10">
    <property type="entry name" value="Bulb-type lectin domain"/>
    <property type="match status" value="1"/>
</dbReference>
<evidence type="ECO:0000313" key="3">
    <source>
        <dbReference type="EMBL" id="EFJ36973.1"/>
    </source>
</evidence>
<dbReference type="EMBL" id="GL377566">
    <property type="protein sequence ID" value="EFJ36973.1"/>
    <property type="molecule type" value="Genomic_DNA"/>
</dbReference>
<dbReference type="SMART" id="SM00108">
    <property type="entry name" value="B_lectin"/>
    <property type="match status" value="1"/>
</dbReference>
<organism evidence="4">
    <name type="scientific">Selaginella moellendorffii</name>
    <name type="common">Spikemoss</name>
    <dbReference type="NCBI Taxonomy" id="88036"/>
    <lineage>
        <taxon>Eukaryota</taxon>
        <taxon>Viridiplantae</taxon>
        <taxon>Streptophyta</taxon>
        <taxon>Embryophyta</taxon>
        <taxon>Tracheophyta</taxon>
        <taxon>Lycopodiopsida</taxon>
        <taxon>Selaginellales</taxon>
        <taxon>Selaginellaceae</taxon>
        <taxon>Selaginella</taxon>
    </lineage>
</organism>